<name>A0AAJ5X5L9_9SPHN</name>
<feature type="region of interest" description="Disordered" evidence="1">
    <location>
        <begin position="17"/>
        <end position="44"/>
    </location>
</feature>
<feature type="chain" id="PRO_5042607403" evidence="2">
    <location>
        <begin position="25"/>
        <end position="122"/>
    </location>
</feature>
<dbReference type="Proteomes" id="UP001218362">
    <property type="component" value="Chromosome"/>
</dbReference>
<protein>
    <submittedName>
        <fullName evidence="3">Uncharacterized protein</fullName>
    </submittedName>
</protein>
<evidence type="ECO:0000256" key="2">
    <source>
        <dbReference type="SAM" id="SignalP"/>
    </source>
</evidence>
<feature type="compositionally biased region" description="Polar residues" evidence="1">
    <location>
        <begin position="20"/>
        <end position="42"/>
    </location>
</feature>
<dbReference type="KEGG" id="acob:P0Y56_01125"/>
<feature type="signal peptide" evidence="2">
    <location>
        <begin position="1"/>
        <end position="24"/>
    </location>
</feature>
<feature type="region of interest" description="Disordered" evidence="1">
    <location>
        <begin position="98"/>
        <end position="122"/>
    </location>
</feature>
<dbReference type="PROSITE" id="PS51257">
    <property type="entry name" value="PROKAR_LIPOPROTEIN"/>
    <property type="match status" value="1"/>
</dbReference>
<evidence type="ECO:0000313" key="4">
    <source>
        <dbReference type="Proteomes" id="UP001218362"/>
    </source>
</evidence>
<dbReference type="AlphaFoldDB" id="A0AAJ5X5L9"/>
<dbReference type="EMBL" id="CP119316">
    <property type="protein sequence ID" value="WEK46918.1"/>
    <property type="molecule type" value="Genomic_DNA"/>
</dbReference>
<feature type="compositionally biased region" description="Polar residues" evidence="1">
    <location>
        <begin position="98"/>
        <end position="108"/>
    </location>
</feature>
<reference evidence="3" key="1">
    <citation type="submission" date="2023-03" db="EMBL/GenBank/DDBJ databases">
        <title>Andean soil-derived lignocellulolytic bacterial consortium as a source of novel taxa and putative plastic-active enzymes.</title>
        <authorList>
            <person name="Diaz-Garcia L."/>
            <person name="Chuvochina M."/>
            <person name="Feuerriegel G."/>
            <person name="Bunk B."/>
            <person name="Sproer C."/>
            <person name="Streit W.R."/>
            <person name="Rodriguez L.M."/>
            <person name="Overmann J."/>
            <person name="Jimenez D.J."/>
        </authorList>
    </citation>
    <scope>NUCLEOTIDE SEQUENCE</scope>
    <source>
        <strain evidence="3">MAG 26</strain>
    </source>
</reference>
<organism evidence="3 4">
    <name type="scientific">Candidatus Andeanibacterium colombiense</name>
    <dbReference type="NCBI Taxonomy" id="3121345"/>
    <lineage>
        <taxon>Bacteria</taxon>
        <taxon>Pseudomonadati</taxon>
        <taxon>Pseudomonadota</taxon>
        <taxon>Alphaproteobacteria</taxon>
        <taxon>Sphingomonadales</taxon>
        <taxon>Sphingomonadaceae</taxon>
        <taxon>Candidatus Andeanibacterium</taxon>
    </lineage>
</organism>
<evidence type="ECO:0000256" key="1">
    <source>
        <dbReference type="SAM" id="MobiDB-lite"/>
    </source>
</evidence>
<evidence type="ECO:0000313" key="3">
    <source>
        <dbReference type="EMBL" id="WEK46918.1"/>
    </source>
</evidence>
<proteinExistence type="predicted"/>
<gene>
    <name evidence="3" type="ORF">P0Y56_01125</name>
</gene>
<keyword evidence="2" id="KW-0732">Signal</keyword>
<sequence>MRNILLVAALASLTACSASQPTEAPTEKPNTPDEQMVGSYQYTGPDGKKMSSVLEANHTYTDASAGIVSDAGTWELKDGKTCFTSSAAGSAPECYTMSGSSEDGTLTATPDKGAPLKLTKLG</sequence>
<accession>A0AAJ5X5L9</accession>